<comment type="caution">
    <text evidence="1">The sequence shown here is derived from an EMBL/GenBank/DDBJ whole genome shotgun (WGS) entry which is preliminary data.</text>
</comment>
<keyword evidence="2" id="KW-1185">Reference proteome</keyword>
<reference evidence="1 2" key="2">
    <citation type="journal article" date="2022" name="Mol. Ecol. Resour.">
        <title>The genomes of chicory, endive, great burdock and yacon provide insights into Asteraceae paleo-polyploidization history and plant inulin production.</title>
        <authorList>
            <person name="Fan W."/>
            <person name="Wang S."/>
            <person name="Wang H."/>
            <person name="Wang A."/>
            <person name="Jiang F."/>
            <person name="Liu H."/>
            <person name="Zhao H."/>
            <person name="Xu D."/>
            <person name="Zhang Y."/>
        </authorList>
    </citation>
    <scope>NUCLEOTIDE SEQUENCE [LARGE SCALE GENOMIC DNA]</scope>
    <source>
        <strain evidence="2">cv. Punajuju</strain>
        <tissue evidence="1">Leaves</tissue>
    </source>
</reference>
<accession>A0ACB9F6L9</accession>
<protein>
    <submittedName>
        <fullName evidence="1">Uncharacterized protein</fullName>
    </submittedName>
</protein>
<dbReference type="EMBL" id="CM042011">
    <property type="protein sequence ID" value="KAI3766757.1"/>
    <property type="molecule type" value="Genomic_DNA"/>
</dbReference>
<sequence length="85" mass="9858">MPSSSISMGSCKTRLFIVIAIPPPTPLTFVTTTLHRHDFYDFNLKYMYSWGFLKSRVCDIKAECLLFRLSTNPYLQKHVSLRNLV</sequence>
<evidence type="ECO:0000313" key="1">
    <source>
        <dbReference type="EMBL" id="KAI3766757.1"/>
    </source>
</evidence>
<organism evidence="1 2">
    <name type="scientific">Cichorium intybus</name>
    <name type="common">Chicory</name>
    <dbReference type="NCBI Taxonomy" id="13427"/>
    <lineage>
        <taxon>Eukaryota</taxon>
        <taxon>Viridiplantae</taxon>
        <taxon>Streptophyta</taxon>
        <taxon>Embryophyta</taxon>
        <taxon>Tracheophyta</taxon>
        <taxon>Spermatophyta</taxon>
        <taxon>Magnoliopsida</taxon>
        <taxon>eudicotyledons</taxon>
        <taxon>Gunneridae</taxon>
        <taxon>Pentapetalae</taxon>
        <taxon>asterids</taxon>
        <taxon>campanulids</taxon>
        <taxon>Asterales</taxon>
        <taxon>Asteraceae</taxon>
        <taxon>Cichorioideae</taxon>
        <taxon>Cichorieae</taxon>
        <taxon>Cichoriinae</taxon>
        <taxon>Cichorium</taxon>
    </lineage>
</organism>
<dbReference type="Proteomes" id="UP001055811">
    <property type="component" value="Linkage Group LG03"/>
</dbReference>
<evidence type="ECO:0000313" key="2">
    <source>
        <dbReference type="Proteomes" id="UP001055811"/>
    </source>
</evidence>
<proteinExistence type="predicted"/>
<reference evidence="2" key="1">
    <citation type="journal article" date="2022" name="Mol. Ecol. Resour.">
        <title>The genomes of chicory, endive, great burdock and yacon provide insights into Asteraceae palaeo-polyploidization history and plant inulin production.</title>
        <authorList>
            <person name="Fan W."/>
            <person name="Wang S."/>
            <person name="Wang H."/>
            <person name="Wang A."/>
            <person name="Jiang F."/>
            <person name="Liu H."/>
            <person name="Zhao H."/>
            <person name="Xu D."/>
            <person name="Zhang Y."/>
        </authorList>
    </citation>
    <scope>NUCLEOTIDE SEQUENCE [LARGE SCALE GENOMIC DNA]</scope>
    <source>
        <strain evidence="2">cv. Punajuju</strain>
    </source>
</reference>
<name>A0ACB9F6L9_CICIN</name>
<gene>
    <name evidence="1" type="ORF">L2E82_16828</name>
</gene>